<dbReference type="STRING" id="34508.A0A4U5MJY6"/>
<comment type="caution">
    <text evidence="7">The sequence shown here is derived from an EMBL/GenBank/DDBJ whole genome shotgun (WGS) entry which is preliminary data.</text>
</comment>
<dbReference type="InterPro" id="IPR028082">
    <property type="entry name" value="Peripla_BP_I"/>
</dbReference>
<reference evidence="7 8" key="1">
    <citation type="journal article" date="2015" name="Genome Biol.">
        <title>Comparative genomics of Steinernema reveals deeply conserved gene regulatory networks.</title>
        <authorList>
            <person name="Dillman A.R."/>
            <person name="Macchietto M."/>
            <person name="Porter C.F."/>
            <person name="Rogers A."/>
            <person name="Williams B."/>
            <person name="Antoshechkin I."/>
            <person name="Lee M.M."/>
            <person name="Goodwin Z."/>
            <person name="Lu X."/>
            <person name="Lewis E.E."/>
            <person name="Goodrich-Blair H."/>
            <person name="Stock S.P."/>
            <person name="Adams B.J."/>
            <person name="Sternberg P.W."/>
            <person name="Mortazavi A."/>
        </authorList>
    </citation>
    <scope>NUCLEOTIDE SEQUENCE [LARGE SCALE GENOMIC DNA]</scope>
    <source>
        <strain evidence="7 8">ALL</strain>
    </source>
</reference>
<keyword evidence="2" id="KW-0812">Transmembrane</keyword>
<keyword evidence="8" id="KW-1185">Reference proteome</keyword>
<proteinExistence type="predicted"/>
<dbReference type="AlphaFoldDB" id="A0A4U5MJY6"/>
<keyword evidence="5" id="KW-0732">Signal</keyword>
<dbReference type="EMBL" id="AZBU02000007">
    <property type="protein sequence ID" value="TKR69726.1"/>
    <property type="molecule type" value="Genomic_DNA"/>
</dbReference>
<dbReference type="GO" id="GO:0016020">
    <property type="term" value="C:membrane"/>
    <property type="evidence" value="ECO:0007669"/>
    <property type="project" value="UniProtKB-SubCell"/>
</dbReference>
<dbReference type="PANTHER" id="PTHR44755">
    <property type="entry name" value="NATRIURETIC PEPTIDE RECEPTOR 3-RELATED"/>
    <property type="match status" value="1"/>
</dbReference>
<dbReference type="Gene3D" id="3.40.50.2300">
    <property type="match status" value="1"/>
</dbReference>
<dbReference type="SUPFAM" id="SSF53822">
    <property type="entry name" value="Periplasmic binding protein-like I"/>
    <property type="match status" value="1"/>
</dbReference>
<evidence type="ECO:0000313" key="7">
    <source>
        <dbReference type="EMBL" id="TKR69726.1"/>
    </source>
</evidence>
<dbReference type="InterPro" id="IPR052612">
    <property type="entry name" value="ANP_Clearance_Receptor"/>
</dbReference>
<dbReference type="Pfam" id="PF01094">
    <property type="entry name" value="ANF_receptor"/>
    <property type="match status" value="1"/>
</dbReference>
<evidence type="ECO:0000256" key="4">
    <source>
        <dbReference type="ARBA" id="ARBA00023136"/>
    </source>
</evidence>
<dbReference type="GO" id="GO:0038023">
    <property type="term" value="F:signaling receptor activity"/>
    <property type="evidence" value="ECO:0007669"/>
    <property type="project" value="TreeGrafter"/>
</dbReference>
<dbReference type="PANTHER" id="PTHR44755:SF8">
    <property type="entry name" value="RECEPTOR LIGAND BINDING REGION DOMAIN-CONTAINING PROTEIN"/>
    <property type="match status" value="1"/>
</dbReference>
<organism evidence="7 8">
    <name type="scientific">Steinernema carpocapsae</name>
    <name type="common">Entomopathogenic nematode</name>
    <dbReference type="NCBI Taxonomy" id="34508"/>
    <lineage>
        <taxon>Eukaryota</taxon>
        <taxon>Metazoa</taxon>
        <taxon>Ecdysozoa</taxon>
        <taxon>Nematoda</taxon>
        <taxon>Chromadorea</taxon>
        <taxon>Rhabditida</taxon>
        <taxon>Tylenchina</taxon>
        <taxon>Panagrolaimomorpha</taxon>
        <taxon>Strongyloidoidea</taxon>
        <taxon>Steinernematidae</taxon>
        <taxon>Steinernema</taxon>
    </lineage>
</organism>
<evidence type="ECO:0000256" key="5">
    <source>
        <dbReference type="SAM" id="SignalP"/>
    </source>
</evidence>
<dbReference type="Proteomes" id="UP000298663">
    <property type="component" value="Unassembled WGS sequence"/>
</dbReference>
<evidence type="ECO:0000256" key="1">
    <source>
        <dbReference type="ARBA" id="ARBA00004370"/>
    </source>
</evidence>
<accession>A0A4U5MJY6</accession>
<evidence type="ECO:0000256" key="3">
    <source>
        <dbReference type="ARBA" id="ARBA00022989"/>
    </source>
</evidence>
<dbReference type="GO" id="GO:0017046">
    <property type="term" value="F:peptide hormone binding"/>
    <property type="evidence" value="ECO:0007669"/>
    <property type="project" value="TreeGrafter"/>
</dbReference>
<evidence type="ECO:0000256" key="2">
    <source>
        <dbReference type="ARBA" id="ARBA00022692"/>
    </source>
</evidence>
<reference evidence="7 8" key="2">
    <citation type="journal article" date="2019" name="G3 (Bethesda)">
        <title>Hybrid Assembly of the Genome of the Entomopathogenic Nematode Steinernema carpocapsae Identifies the X-Chromosome.</title>
        <authorList>
            <person name="Serra L."/>
            <person name="Macchietto M."/>
            <person name="Macias-Munoz A."/>
            <person name="McGill C.J."/>
            <person name="Rodriguez I.M."/>
            <person name="Rodriguez B."/>
            <person name="Murad R."/>
            <person name="Mortazavi A."/>
        </authorList>
    </citation>
    <scope>NUCLEOTIDE SEQUENCE [LARGE SCALE GENOMIC DNA]</scope>
    <source>
        <strain evidence="7 8">ALL</strain>
    </source>
</reference>
<keyword evidence="4" id="KW-0472">Membrane</keyword>
<sequence length="209" mass="23037">MMYDVVVVANARMARSVFVLALLLVCFVEPVLAQYDKQADVFVKIGMLIPKTSPELIPLVGYGRSASAVTLAMDRLAREQLLPGVNFTFDVVFEECDEHEAVGATIDLIIRKQVNLIVGPPCNAPALDVGIIAGYYNMPLWLWGMTTSAELSNLPRYPTLATVTVNSYAFGVAICAMMTQYKWKELALLYSQSGVEQRCSYLATDLEVL</sequence>
<protein>
    <recommendedName>
        <fullName evidence="6">Receptor ligand binding region domain-containing protein</fullName>
    </recommendedName>
</protein>
<feature type="signal peptide" evidence="5">
    <location>
        <begin position="1"/>
        <end position="33"/>
    </location>
</feature>
<dbReference type="CDD" id="cd06352">
    <property type="entry name" value="PBP1_NPR_GC-like"/>
    <property type="match status" value="1"/>
</dbReference>
<feature type="domain" description="Receptor ligand binding region" evidence="6">
    <location>
        <begin position="66"/>
        <end position="201"/>
    </location>
</feature>
<name>A0A4U5MJY6_STECR</name>
<dbReference type="GO" id="GO:0007165">
    <property type="term" value="P:signal transduction"/>
    <property type="evidence" value="ECO:0007669"/>
    <property type="project" value="TreeGrafter"/>
</dbReference>
<dbReference type="OrthoDB" id="5858212at2759"/>
<feature type="chain" id="PRO_5020293484" description="Receptor ligand binding region domain-containing protein" evidence="5">
    <location>
        <begin position="34"/>
        <end position="209"/>
    </location>
</feature>
<gene>
    <name evidence="7" type="ORF">L596_021844</name>
</gene>
<evidence type="ECO:0000313" key="8">
    <source>
        <dbReference type="Proteomes" id="UP000298663"/>
    </source>
</evidence>
<dbReference type="InterPro" id="IPR001828">
    <property type="entry name" value="ANF_lig-bd_rcpt"/>
</dbReference>
<keyword evidence="3" id="KW-1133">Transmembrane helix</keyword>
<comment type="subcellular location">
    <subcellularLocation>
        <location evidence="1">Membrane</location>
    </subcellularLocation>
</comment>
<evidence type="ECO:0000259" key="6">
    <source>
        <dbReference type="Pfam" id="PF01094"/>
    </source>
</evidence>